<dbReference type="InterPro" id="IPR013118">
    <property type="entry name" value="Mannitol_DH_C"/>
</dbReference>
<name>A0A4S4NTM4_9BACT</name>
<dbReference type="EMBL" id="SRSF01000001">
    <property type="protein sequence ID" value="THH41818.1"/>
    <property type="molecule type" value="Genomic_DNA"/>
</dbReference>
<accession>A0A4S4NTM4</accession>
<feature type="domain" description="Mannitol dehydrogenase C-terminal" evidence="4">
    <location>
        <begin position="274"/>
        <end position="470"/>
    </location>
</feature>
<dbReference type="Proteomes" id="UP000308528">
    <property type="component" value="Unassembled WGS sequence"/>
</dbReference>
<dbReference type="GO" id="GO:0019592">
    <property type="term" value="P:mannitol catabolic process"/>
    <property type="evidence" value="ECO:0007669"/>
    <property type="project" value="TreeGrafter"/>
</dbReference>
<dbReference type="PANTHER" id="PTHR30524">
    <property type="entry name" value="MANNITOL-1-PHOSPHATE 5-DEHYDROGENASE"/>
    <property type="match status" value="1"/>
</dbReference>
<dbReference type="SUPFAM" id="SSF48179">
    <property type="entry name" value="6-phosphogluconate dehydrogenase C-terminal domain-like"/>
    <property type="match status" value="1"/>
</dbReference>
<gene>
    <name evidence="5" type="ORF">E4021_04305</name>
</gene>
<keyword evidence="1" id="KW-0560">Oxidoreductase</keyword>
<feature type="domain" description="Mannitol dehydrogenase N-terminal" evidence="3">
    <location>
        <begin position="18"/>
        <end position="262"/>
    </location>
</feature>
<dbReference type="SUPFAM" id="SSF51735">
    <property type="entry name" value="NAD(P)-binding Rossmann-fold domains"/>
    <property type="match status" value="1"/>
</dbReference>
<proteinExistence type="predicted"/>
<evidence type="ECO:0000313" key="5">
    <source>
        <dbReference type="EMBL" id="THH41818.1"/>
    </source>
</evidence>
<comment type="caution">
    <text evidence="5">The sequence shown here is derived from an EMBL/GenBank/DDBJ whole genome shotgun (WGS) entry which is preliminary data.</text>
</comment>
<evidence type="ECO:0000256" key="1">
    <source>
        <dbReference type="ARBA" id="ARBA00023002"/>
    </source>
</evidence>
<dbReference type="InterPro" id="IPR013131">
    <property type="entry name" value="Mannitol_DH_N"/>
</dbReference>
<dbReference type="InterPro" id="IPR013328">
    <property type="entry name" value="6PGD_dom2"/>
</dbReference>
<dbReference type="GO" id="GO:0008926">
    <property type="term" value="F:mannitol-1-phosphate 5-dehydrogenase activity"/>
    <property type="evidence" value="ECO:0007669"/>
    <property type="project" value="TreeGrafter"/>
</dbReference>
<sequence>MQALNRTTANVDAPPPERVLQFGGGNFLRGFADWILHEFNQKQSAALGVLVANNSDRQIYSDWQAQDGLYHVLTRGIRQGKTVDRAALITNISRVISMDVDWDTFLRSAEQPELRYIISNTTEAGVRFSESDRPGTNGPPDEFPGKLTAWLHRRFQHFSGDGERGCIVLPMELLVDNGAVLRGIVLRYAAHWNLEPAFAEWIRQHCTFCNTLVDRIVPGVGKKERTEVWEQIGYEDAAVTQGEPYHLLAIEAPAAVREELPLDRIGLNIIFTDDLTPYRRSKVAILNGAHTAMVPVGYLSGKETVRETVEDATTGAFVRELLFEEVIPVLDLPGVDLEAFADDILDRFRNPFIHHRLLSISLNSVSKFRERVLPSLLAYLDQRGAPPARMVLALAALVRFYRGDLHGEPIPLNDDDWAIDFLGQAWEDYGAAEGADLLAARVLGWERAWGRDLSDHGELAAELSGALQRIGREGMACAVKQTLKS</sequence>
<dbReference type="InterPro" id="IPR008927">
    <property type="entry name" value="6-PGluconate_DH-like_C_sf"/>
</dbReference>
<dbReference type="Pfam" id="PF01232">
    <property type="entry name" value="Mannitol_dh"/>
    <property type="match status" value="1"/>
</dbReference>
<dbReference type="Gene3D" id="3.40.50.720">
    <property type="entry name" value="NAD(P)-binding Rossmann-like Domain"/>
    <property type="match status" value="1"/>
</dbReference>
<dbReference type="PANTHER" id="PTHR30524:SF0">
    <property type="entry name" value="ALTRONATE OXIDOREDUCTASE-RELATED"/>
    <property type="match status" value="1"/>
</dbReference>
<protein>
    <submittedName>
        <fullName evidence="5">Tagaturonate reductase</fullName>
    </submittedName>
</protein>
<dbReference type="NCBIfam" id="NF002969">
    <property type="entry name" value="PRK03643.1"/>
    <property type="match status" value="1"/>
</dbReference>
<evidence type="ECO:0000259" key="3">
    <source>
        <dbReference type="Pfam" id="PF01232"/>
    </source>
</evidence>
<dbReference type="Pfam" id="PF08125">
    <property type="entry name" value="Mannitol_dh_C"/>
    <property type="match status" value="1"/>
</dbReference>
<dbReference type="GO" id="GO:0005829">
    <property type="term" value="C:cytosol"/>
    <property type="evidence" value="ECO:0007669"/>
    <property type="project" value="TreeGrafter"/>
</dbReference>
<keyword evidence="2" id="KW-0520">NAD</keyword>
<reference evidence="5 6" key="1">
    <citation type="submission" date="2019-04" db="EMBL/GenBank/DDBJ databases">
        <title>Lewinella litorea sp. nov., isolated from a marine sand.</title>
        <authorList>
            <person name="Yoon J.-H."/>
        </authorList>
    </citation>
    <scope>NUCLEOTIDE SEQUENCE [LARGE SCALE GENOMIC DNA]</scope>
    <source>
        <strain evidence="5 6">HSMS-39</strain>
    </source>
</reference>
<evidence type="ECO:0000313" key="6">
    <source>
        <dbReference type="Proteomes" id="UP000308528"/>
    </source>
</evidence>
<keyword evidence="6" id="KW-1185">Reference proteome</keyword>
<dbReference type="OrthoDB" id="9768714at2"/>
<dbReference type="Gene3D" id="1.10.1040.10">
    <property type="entry name" value="N-(1-d-carboxylethyl)-l-norvaline Dehydrogenase, domain 2"/>
    <property type="match status" value="1"/>
</dbReference>
<evidence type="ECO:0000259" key="4">
    <source>
        <dbReference type="Pfam" id="PF08125"/>
    </source>
</evidence>
<organism evidence="5 6">
    <name type="scientific">Neolewinella litorea</name>
    <dbReference type="NCBI Taxonomy" id="2562452"/>
    <lineage>
        <taxon>Bacteria</taxon>
        <taxon>Pseudomonadati</taxon>
        <taxon>Bacteroidota</taxon>
        <taxon>Saprospiria</taxon>
        <taxon>Saprospirales</taxon>
        <taxon>Lewinellaceae</taxon>
        <taxon>Neolewinella</taxon>
    </lineage>
</organism>
<evidence type="ECO:0000256" key="2">
    <source>
        <dbReference type="ARBA" id="ARBA00023027"/>
    </source>
</evidence>
<dbReference type="RefSeq" id="WP_136456680.1">
    <property type="nucleotide sequence ID" value="NZ_SRSF01000001.1"/>
</dbReference>
<dbReference type="InterPro" id="IPR036291">
    <property type="entry name" value="NAD(P)-bd_dom_sf"/>
</dbReference>
<dbReference type="AlphaFoldDB" id="A0A4S4NTM4"/>